<name>A0A6C0ACS8_9ZZZZ</name>
<protein>
    <submittedName>
        <fullName evidence="2">Uncharacterized protein</fullName>
    </submittedName>
</protein>
<keyword evidence="1" id="KW-1133">Transmembrane helix</keyword>
<sequence length="201" mass="23640">MEINPKINLDDVLKQRLTPKQLDELDNSKKKMEENMIKEGLSLDDINKLLKPLDFNDPKSKYFLSQLEGIQYEKLSKLTNETGLQLDYTALIPVIIKKARENNTQFSNEDISSLKQGAKNIHKKMTIEPNCLVIFLNKLAYEMEKIKKERKQEYLETKKSSKYSKTPKEFIQKYQLTILIIIFIVLMIFFIYKNKNLLSNL</sequence>
<keyword evidence="1" id="KW-0472">Membrane</keyword>
<evidence type="ECO:0000313" key="2">
    <source>
        <dbReference type="EMBL" id="QHS77243.1"/>
    </source>
</evidence>
<accession>A0A6C0ACS8</accession>
<feature type="transmembrane region" description="Helical" evidence="1">
    <location>
        <begin position="174"/>
        <end position="192"/>
    </location>
</feature>
<reference evidence="2" key="1">
    <citation type="journal article" date="2020" name="Nature">
        <title>Giant virus diversity and host interactions through global metagenomics.</title>
        <authorList>
            <person name="Schulz F."/>
            <person name="Roux S."/>
            <person name="Paez-Espino D."/>
            <person name="Jungbluth S."/>
            <person name="Walsh D.A."/>
            <person name="Denef V.J."/>
            <person name="McMahon K.D."/>
            <person name="Konstantinidis K.T."/>
            <person name="Eloe-Fadrosh E.A."/>
            <person name="Kyrpides N.C."/>
            <person name="Woyke T."/>
        </authorList>
    </citation>
    <scope>NUCLEOTIDE SEQUENCE</scope>
    <source>
        <strain evidence="2">GVMAG-S-1004661-13</strain>
    </source>
</reference>
<dbReference type="AlphaFoldDB" id="A0A6C0ACS8"/>
<dbReference type="EMBL" id="MN740543">
    <property type="protein sequence ID" value="QHS77243.1"/>
    <property type="molecule type" value="Genomic_DNA"/>
</dbReference>
<evidence type="ECO:0000256" key="1">
    <source>
        <dbReference type="SAM" id="Phobius"/>
    </source>
</evidence>
<keyword evidence="1" id="KW-0812">Transmembrane</keyword>
<organism evidence="2">
    <name type="scientific">viral metagenome</name>
    <dbReference type="NCBI Taxonomy" id="1070528"/>
    <lineage>
        <taxon>unclassified sequences</taxon>
        <taxon>metagenomes</taxon>
        <taxon>organismal metagenomes</taxon>
    </lineage>
</organism>
<proteinExistence type="predicted"/>